<keyword evidence="4" id="KW-0689">Ribosomal protein</keyword>
<name>R0KV79_EXST2</name>
<dbReference type="GeneID" id="19405546"/>
<sequence>MFKPTPSLQNTIRRLPLSPKQAGKEYYKGNSVGSMGTINQHGKFSPDWSKIRTYAYPLYGTNNSELTPFVDANVEKVRDLDSGIAQNYPKRFTGEDYLRAWKLSGGYDAVETADGAADANKNMPTPFEEKPATKS</sequence>
<dbReference type="GO" id="GO:0003735">
    <property type="term" value="F:structural constituent of ribosome"/>
    <property type="evidence" value="ECO:0007669"/>
    <property type="project" value="InterPro"/>
</dbReference>
<gene>
    <name evidence="8" type="ORF">SETTUDRAFT_85780</name>
</gene>
<dbReference type="OrthoDB" id="408933at2759"/>
<evidence type="ECO:0000256" key="7">
    <source>
        <dbReference type="SAM" id="MobiDB-lite"/>
    </source>
</evidence>
<dbReference type="STRING" id="671987.R0KV79"/>
<keyword evidence="6" id="KW-0687">Ribonucleoprotein</keyword>
<organism evidence="8 9">
    <name type="scientific">Exserohilum turcicum (strain 28A)</name>
    <name type="common">Northern leaf blight fungus</name>
    <name type="synonym">Setosphaeria turcica</name>
    <dbReference type="NCBI Taxonomy" id="671987"/>
    <lineage>
        <taxon>Eukaryota</taxon>
        <taxon>Fungi</taxon>
        <taxon>Dikarya</taxon>
        <taxon>Ascomycota</taxon>
        <taxon>Pezizomycotina</taxon>
        <taxon>Dothideomycetes</taxon>
        <taxon>Pleosporomycetidae</taxon>
        <taxon>Pleosporales</taxon>
        <taxon>Pleosporineae</taxon>
        <taxon>Pleosporaceae</taxon>
        <taxon>Exserohilum</taxon>
    </lineage>
</organism>
<proteinExistence type="inferred from homology"/>
<dbReference type="Proteomes" id="UP000016935">
    <property type="component" value="Unassembled WGS sequence"/>
</dbReference>
<keyword evidence="5" id="KW-0496">Mitochondrion</keyword>
<comment type="subcellular location">
    <subcellularLocation>
        <location evidence="1">Mitochondrion</location>
    </subcellularLocation>
</comment>
<evidence type="ECO:0000256" key="2">
    <source>
        <dbReference type="ARBA" id="ARBA00010152"/>
    </source>
</evidence>
<dbReference type="PANTHER" id="PTHR21338">
    <property type="entry name" value="MITOCHONDRIAL RIBOSOMAL PROTEIN L41"/>
    <property type="match status" value="1"/>
</dbReference>
<evidence type="ECO:0000313" key="8">
    <source>
        <dbReference type="EMBL" id="EOA91632.1"/>
    </source>
</evidence>
<dbReference type="AlphaFoldDB" id="R0KV79"/>
<dbReference type="eggNOG" id="ENOG502SCGR">
    <property type="taxonomic scope" value="Eukaryota"/>
</dbReference>
<dbReference type="EMBL" id="KB908481">
    <property type="protein sequence ID" value="EOA91632.1"/>
    <property type="molecule type" value="Genomic_DNA"/>
</dbReference>
<reference evidence="8 9" key="1">
    <citation type="journal article" date="2012" name="PLoS Pathog.">
        <title>Diverse lifestyles and strategies of plant pathogenesis encoded in the genomes of eighteen Dothideomycetes fungi.</title>
        <authorList>
            <person name="Ohm R.A."/>
            <person name="Feau N."/>
            <person name="Henrissat B."/>
            <person name="Schoch C.L."/>
            <person name="Horwitz B.A."/>
            <person name="Barry K.W."/>
            <person name="Condon B.J."/>
            <person name="Copeland A.C."/>
            <person name="Dhillon B."/>
            <person name="Glaser F."/>
            <person name="Hesse C.N."/>
            <person name="Kosti I."/>
            <person name="LaButti K."/>
            <person name="Lindquist E.A."/>
            <person name="Lucas S."/>
            <person name="Salamov A.A."/>
            <person name="Bradshaw R.E."/>
            <person name="Ciuffetti L."/>
            <person name="Hamelin R.C."/>
            <person name="Kema G.H.J."/>
            <person name="Lawrence C."/>
            <person name="Scott J.A."/>
            <person name="Spatafora J.W."/>
            <person name="Turgeon B.G."/>
            <person name="de Wit P.J.G.M."/>
            <person name="Zhong S."/>
            <person name="Goodwin S.B."/>
            <person name="Grigoriev I.V."/>
        </authorList>
    </citation>
    <scope>NUCLEOTIDE SEQUENCE [LARGE SCALE GENOMIC DNA]</scope>
    <source>
        <strain evidence="9">28A</strain>
    </source>
</reference>
<evidence type="ECO:0000256" key="6">
    <source>
        <dbReference type="ARBA" id="ARBA00023274"/>
    </source>
</evidence>
<dbReference type="Pfam" id="PF09809">
    <property type="entry name" value="MRP-L27"/>
    <property type="match status" value="1"/>
</dbReference>
<protein>
    <submittedName>
        <fullName evidence="8">Uncharacterized protein</fullName>
    </submittedName>
</protein>
<keyword evidence="3" id="KW-0809">Transit peptide</keyword>
<evidence type="ECO:0000256" key="1">
    <source>
        <dbReference type="ARBA" id="ARBA00004173"/>
    </source>
</evidence>
<evidence type="ECO:0000256" key="4">
    <source>
        <dbReference type="ARBA" id="ARBA00022980"/>
    </source>
</evidence>
<dbReference type="GO" id="GO:0006412">
    <property type="term" value="P:translation"/>
    <property type="evidence" value="ECO:0007669"/>
    <property type="project" value="TreeGrafter"/>
</dbReference>
<accession>R0KV79</accession>
<evidence type="ECO:0000256" key="5">
    <source>
        <dbReference type="ARBA" id="ARBA00023128"/>
    </source>
</evidence>
<feature type="region of interest" description="Disordered" evidence="7">
    <location>
        <begin position="115"/>
        <end position="135"/>
    </location>
</feature>
<reference evidence="8 9" key="2">
    <citation type="journal article" date="2013" name="PLoS Genet.">
        <title>Comparative genome structure, secondary metabolite, and effector coding capacity across Cochliobolus pathogens.</title>
        <authorList>
            <person name="Condon B.J."/>
            <person name="Leng Y."/>
            <person name="Wu D."/>
            <person name="Bushley K.E."/>
            <person name="Ohm R.A."/>
            <person name="Otillar R."/>
            <person name="Martin J."/>
            <person name="Schackwitz W."/>
            <person name="Grimwood J."/>
            <person name="MohdZainudin N."/>
            <person name="Xue C."/>
            <person name="Wang R."/>
            <person name="Manning V.A."/>
            <person name="Dhillon B."/>
            <person name="Tu Z.J."/>
            <person name="Steffenson B.J."/>
            <person name="Salamov A."/>
            <person name="Sun H."/>
            <person name="Lowry S."/>
            <person name="LaButti K."/>
            <person name="Han J."/>
            <person name="Copeland A."/>
            <person name="Lindquist E."/>
            <person name="Barry K."/>
            <person name="Schmutz J."/>
            <person name="Baker S.E."/>
            <person name="Ciuffetti L.M."/>
            <person name="Grigoriev I.V."/>
            <person name="Zhong S."/>
            <person name="Turgeon B.G."/>
        </authorList>
    </citation>
    <scope>NUCLEOTIDE SEQUENCE [LARGE SCALE GENOMIC DNA]</scope>
    <source>
        <strain evidence="9">28A</strain>
    </source>
</reference>
<evidence type="ECO:0000313" key="9">
    <source>
        <dbReference type="Proteomes" id="UP000016935"/>
    </source>
</evidence>
<keyword evidence="9" id="KW-1185">Reference proteome</keyword>
<dbReference type="PANTHER" id="PTHR21338:SF0">
    <property type="entry name" value="LARGE RIBOSOMAL SUBUNIT PROTEIN ML41"/>
    <property type="match status" value="1"/>
</dbReference>
<dbReference type="HOGENOM" id="CLU_131055_2_0_1"/>
<dbReference type="InterPro" id="IPR019189">
    <property type="entry name" value="Ribosomal_mL41"/>
</dbReference>
<dbReference type="RefSeq" id="XP_008020424.1">
    <property type="nucleotide sequence ID" value="XM_008022233.1"/>
</dbReference>
<dbReference type="GO" id="GO:0005762">
    <property type="term" value="C:mitochondrial large ribosomal subunit"/>
    <property type="evidence" value="ECO:0007669"/>
    <property type="project" value="InterPro"/>
</dbReference>
<evidence type="ECO:0000256" key="3">
    <source>
        <dbReference type="ARBA" id="ARBA00022946"/>
    </source>
</evidence>
<comment type="similarity">
    <text evidence="2">Belongs to the mitochondrion-specific ribosomal protein mL41 family.</text>
</comment>